<dbReference type="Gene3D" id="3.30.360.10">
    <property type="entry name" value="Dihydrodipicolinate Reductase, domain 2"/>
    <property type="match status" value="1"/>
</dbReference>
<dbReference type="PANTHER" id="PTHR43818:SF11">
    <property type="entry name" value="BCDNA.GH03377"/>
    <property type="match status" value="1"/>
</dbReference>
<reference evidence="5 6" key="1">
    <citation type="journal article" date="2019" name="Microorganisms">
        <title>Systematic Affiliation and Genome Analysis of Subtercola vilae DB165(T) with Particular Emphasis on Cold Adaptation of an Isolate from a High-Altitude Cold Volcano Lake.</title>
        <authorList>
            <person name="Villalobos A.S."/>
            <person name="Wiese J."/>
            <person name="Imhoff J.F."/>
            <person name="Dorador C."/>
            <person name="Keller A."/>
            <person name="Hentschel U."/>
        </authorList>
    </citation>
    <scope>NUCLEOTIDE SEQUENCE [LARGE SCALE GENOMIC DNA]</scope>
    <source>
        <strain evidence="5 6">DB165</strain>
    </source>
</reference>
<gene>
    <name evidence="5" type="ORF">D4765_09785</name>
</gene>
<keyword evidence="2" id="KW-0520">NAD</keyword>
<evidence type="ECO:0000313" key="5">
    <source>
        <dbReference type="EMBL" id="TIH36646.1"/>
    </source>
</evidence>
<dbReference type="SUPFAM" id="SSF51735">
    <property type="entry name" value="NAD(P)-binding Rossmann-fold domains"/>
    <property type="match status" value="1"/>
</dbReference>
<dbReference type="InterPro" id="IPR050463">
    <property type="entry name" value="Gfo/Idh/MocA_oxidrdct_glycsds"/>
</dbReference>
<evidence type="ECO:0000259" key="4">
    <source>
        <dbReference type="Pfam" id="PF22725"/>
    </source>
</evidence>
<dbReference type="InterPro" id="IPR036291">
    <property type="entry name" value="NAD(P)-bd_dom_sf"/>
</dbReference>
<keyword evidence="1" id="KW-0560">Oxidoreductase</keyword>
<dbReference type="RefSeq" id="WP_136642114.1">
    <property type="nucleotide sequence ID" value="NZ_QYRT01000015.1"/>
</dbReference>
<feature type="domain" description="GFO/IDH/MocA-like oxidoreductase" evidence="4">
    <location>
        <begin position="136"/>
        <end position="269"/>
    </location>
</feature>
<dbReference type="GO" id="GO:0016491">
    <property type="term" value="F:oxidoreductase activity"/>
    <property type="evidence" value="ECO:0007669"/>
    <property type="project" value="UniProtKB-KW"/>
</dbReference>
<dbReference type="SUPFAM" id="SSF55347">
    <property type="entry name" value="Glyceraldehyde-3-phosphate dehydrogenase-like, C-terminal domain"/>
    <property type="match status" value="1"/>
</dbReference>
<dbReference type="Gene3D" id="3.40.50.720">
    <property type="entry name" value="NAD(P)-binding Rossmann-like Domain"/>
    <property type="match status" value="1"/>
</dbReference>
<dbReference type="AlphaFoldDB" id="A0A4T2C2P9"/>
<organism evidence="5 6">
    <name type="scientific">Subtercola vilae</name>
    <dbReference type="NCBI Taxonomy" id="2056433"/>
    <lineage>
        <taxon>Bacteria</taxon>
        <taxon>Bacillati</taxon>
        <taxon>Actinomycetota</taxon>
        <taxon>Actinomycetes</taxon>
        <taxon>Micrococcales</taxon>
        <taxon>Microbacteriaceae</taxon>
        <taxon>Subtercola</taxon>
    </lineage>
</organism>
<evidence type="ECO:0000259" key="3">
    <source>
        <dbReference type="Pfam" id="PF01408"/>
    </source>
</evidence>
<evidence type="ECO:0000256" key="1">
    <source>
        <dbReference type="ARBA" id="ARBA00023002"/>
    </source>
</evidence>
<dbReference type="Proteomes" id="UP000306192">
    <property type="component" value="Unassembled WGS sequence"/>
</dbReference>
<comment type="caution">
    <text evidence="5">The sequence shown here is derived from an EMBL/GenBank/DDBJ whole genome shotgun (WGS) entry which is preliminary data.</text>
</comment>
<protein>
    <submittedName>
        <fullName evidence="5">Gfo/Idh/MocA family oxidoreductase</fullName>
    </submittedName>
</protein>
<dbReference type="Pfam" id="PF01408">
    <property type="entry name" value="GFO_IDH_MocA"/>
    <property type="match status" value="1"/>
</dbReference>
<dbReference type="Pfam" id="PF22725">
    <property type="entry name" value="GFO_IDH_MocA_C3"/>
    <property type="match status" value="1"/>
</dbReference>
<sequence>MNPQHHPPLGVGILGAGTISDTYLQNLRTFPTVDVRFVADLDGGRANTQAAKFGVDASGTMDEMLRRADVDIVVNLTVPAVHARLSLQALHAGKHVWTEKPIGLDRTEASTLLTTAVALNLRIGSAPDTFLGAATQTALALVADGRIGEPQRAVCVFETAGPESWHPNPEFLYQRGGGPLFDMGPYYITTLVQVFGAVTRVTATASTTSQPRQIGSGPRAGEFFTAEVETTVSALVQFVGGASAQLLFSFDSHRERTGLFEVSGTAGTLVFPDPNRFVGDSVLYDAAHPLGSVLPAAGHEASRGTGIAELAEAIRDDRPARASGELGFHVLDVLLSIQHSSALGESVEVTSTIEKAQLLRHDWSPRA</sequence>
<dbReference type="InterPro" id="IPR055170">
    <property type="entry name" value="GFO_IDH_MocA-like_dom"/>
</dbReference>
<proteinExistence type="predicted"/>
<dbReference type="InterPro" id="IPR000683">
    <property type="entry name" value="Gfo/Idh/MocA-like_OxRdtase_N"/>
</dbReference>
<evidence type="ECO:0000256" key="2">
    <source>
        <dbReference type="ARBA" id="ARBA00023027"/>
    </source>
</evidence>
<dbReference type="PANTHER" id="PTHR43818">
    <property type="entry name" value="BCDNA.GH03377"/>
    <property type="match status" value="1"/>
</dbReference>
<accession>A0A4T2C2P9</accession>
<dbReference type="OrthoDB" id="9776544at2"/>
<dbReference type="EMBL" id="QYRT01000015">
    <property type="protein sequence ID" value="TIH36646.1"/>
    <property type="molecule type" value="Genomic_DNA"/>
</dbReference>
<keyword evidence="6" id="KW-1185">Reference proteome</keyword>
<dbReference type="GO" id="GO:0000166">
    <property type="term" value="F:nucleotide binding"/>
    <property type="evidence" value="ECO:0007669"/>
    <property type="project" value="InterPro"/>
</dbReference>
<evidence type="ECO:0000313" key="6">
    <source>
        <dbReference type="Proteomes" id="UP000306192"/>
    </source>
</evidence>
<name>A0A4T2C2P9_9MICO</name>
<feature type="domain" description="Gfo/Idh/MocA-like oxidoreductase N-terminal" evidence="3">
    <location>
        <begin position="10"/>
        <end position="121"/>
    </location>
</feature>